<keyword evidence="2" id="KW-1133">Transmembrane helix</keyword>
<evidence type="ECO:0000256" key="1">
    <source>
        <dbReference type="SAM" id="Coils"/>
    </source>
</evidence>
<evidence type="ECO:0008006" key="4">
    <source>
        <dbReference type="Google" id="ProtNLM"/>
    </source>
</evidence>
<protein>
    <recommendedName>
        <fullName evidence="4">DUF1640 domain-containing protein</fullName>
    </recommendedName>
</protein>
<dbReference type="AlphaFoldDB" id="A0A7C2VBA8"/>
<proteinExistence type="predicted"/>
<feature type="coiled-coil region" evidence="1">
    <location>
        <begin position="35"/>
        <end position="69"/>
    </location>
</feature>
<evidence type="ECO:0000256" key="2">
    <source>
        <dbReference type="SAM" id="Phobius"/>
    </source>
</evidence>
<name>A0A7C2VBA8_9AQUI</name>
<keyword evidence="1" id="KW-0175">Coiled coil</keyword>
<sequence>MLKDVAIQKKLELKDELTKYLATKADILLLKAEIEAKLEKEVLRVEKEVMNLEIRILELEAKALKLDKKFTIMSLILLFAIVFLNREALEFLAKLLGLIR</sequence>
<organism evidence="3">
    <name type="scientific">Hydrogenobacter sp</name>
    <dbReference type="NCBI Taxonomy" id="2152829"/>
    <lineage>
        <taxon>Bacteria</taxon>
        <taxon>Pseudomonadati</taxon>
        <taxon>Aquificota</taxon>
        <taxon>Aquificia</taxon>
        <taxon>Aquificales</taxon>
        <taxon>Aquificaceae</taxon>
        <taxon>Hydrogenobacter</taxon>
    </lineage>
</organism>
<keyword evidence="2" id="KW-0812">Transmembrane</keyword>
<evidence type="ECO:0000313" key="3">
    <source>
        <dbReference type="EMBL" id="HEW46599.1"/>
    </source>
</evidence>
<comment type="caution">
    <text evidence="3">The sequence shown here is derived from an EMBL/GenBank/DDBJ whole genome shotgun (WGS) entry which is preliminary data.</text>
</comment>
<dbReference type="EMBL" id="DSFP01000067">
    <property type="protein sequence ID" value="HEW46599.1"/>
    <property type="molecule type" value="Genomic_DNA"/>
</dbReference>
<gene>
    <name evidence="3" type="ORF">ENO47_08055</name>
</gene>
<feature type="transmembrane region" description="Helical" evidence="2">
    <location>
        <begin position="70"/>
        <end position="86"/>
    </location>
</feature>
<keyword evidence="2" id="KW-0472">Membrane</keyword>
<reference evidence="3" key="1">
    <citation type="journal article" date="2020" name="mSystems">
        <title>Genome- and Community-Level Interaction Insights into Carbon Utilization and Element Cycling Functions of Hydrothermarchaeota in Hydrothermal Sediment.</title>
        <authorList>
            <person name="Zhou Z."/>
            <person name="Liu Y."/>
            <person name="Xu W."/>
            <person name="Pan J."/>
            <person name="Luo Z.H."/>
            <person name="Li M."/>
        </authorList>
    </citation>
    <scope>NUCLEOTIDE SEQUENCE [LARGE SCALE GENOMIC DNA]</scope>
    <source>
        <strain evidence="3">SpSt-132</strain>
    </source>
</reference>
<accession>A0A7C2VBA8</accession>